<organism evidence="2 3">
    <name type="scientific">Kouleothrix aurantiaca</name>
    <dbReference type="NCBI Taxonomy" id="186479"/>
    <lineage>
        <taxon>Bacteria</taxon>
        <taxon>Bacillati</taxon>
        <taxon>Chloroflexota</taxon>
        <taxon>Chloroflexia</taxon>
        <taxon>Chloroflexales</taxon>
        <taxon>Roseiflexineae</taxon>
        <taxon>Roseiflexaceae</taxon>
        <taxon>Kouleothrix</taxon>
    </lineage>
</organism>
<feature type="domain" description="VOC" evidence="1">
    <location>
        <begin position="174"/>
        <end position="296"/>
    </location>
</feature>
<proteinExistence type="predicted"/>
<keyword evidence="3" id="KW-1185">Reference proteome</keyword>
<dbReference type="PANTHER" id="PTHR43279:SF1">
    <property type="entry name" value="CATECHOL-2,3-DIOXYGENASE"/>
    <property type="match status" value="1"/>
</dbReference>
<dbReference type="InterPro" id="IPR029068">
    <property type="entry name" value="Glyas_Bleomycin-R_OHBP_Dase"/>
</dbReference>
<dbReference type="InterPro" id="IPR037523">
    <property type="entry name" value="VOC_core"/>
</dbReference>
<feature type="domain" description="VOC" evidence="1">
    <location>
        <begin position="6"/>
        <end position="120"/>
    </location>
</feature>
<dbReference type="Proteomes" id="UP000050509">
    <property type="component" value="Unassembled WGS sequence"/>
</dbReference>
<evidence type="ECO:0000313" key="2">
    <source>
        <dbReference type="EMBL" id="KPV53321.1"/>
    </source>
</evidence>
<dbReference type="PANTHER" id="PTHR43279">
    <property type="entry name" value="CATECHOL-2,3-DIOXYGENASE"/>
    <property type="match status" value="1"/>
</dbReference>
<name>A0A0P9DC10_9CHLR</name>
<evidence type="ECO:0000313" key="3">
    <source>
        <dbReference type="Proteomes" id="UP000050509"/>
    </source>
</evidence>
<accession>A0A0P9DC10</accession>
<dbReference type="AlphaFoldDB" id="A0A0P9DC10"/>
<dbReference type="PROSITE" id="PS51819">
    <property type="entry name" value="VOC"/>
    <property type="match status" value="2"/>
</dbReference>
<protein>
    <recommendedName>
        <fullName evidence="1">VOC domain-containing protein</fullName>
    </recommendedName>
</protein>
<dbReference type="SUPFAM" id="SSF54593">
    <property type="entry name" value="Glyoxalase/Bleomycin resistance protein/Dihydroxybiphenyl dioxygenase"/>
    <property type="match status" value="2"/>
</dbReference>
<dbReference type="InterPro" id="IPR004360">
    <property type="entry name" value="Glyas_Fos-R_dOase_dom"/>
</dbReference>
<dbReference type="Pfam" id="PF00903">
    <property type="entry name" value="Glyoxalase"/>
    <property type="match status" value="2"/>
</dbReference>
<dbReference type="Gene3D" id="3.10.180.10">
    <property type="entry name" value="2,3-Dihydroxybiphenyl 1,2-Dioxygenase, domain 1"/>
    <property type="match status" value="2"/>
</dbReference>
<comment type="caution">
    <text evidence="2">The sequence shown here is derived from an EMBL/GenBank/DDBJ whole genome shotgun (WGS) entry which is preliminary data.</text>
</comment>
<reference evidence="2 3" key="1">
    <citation type="submission" date="2015-09" db="EMBL/GenBank/DDBJ databases">
        <title>Draft genome sequence of Kouleothrix aurantiaca JCM 19913.</title>
        <authorList>
            <person name="Hemp J."/>
        </authorList>
    </citation>
    <scope>NUCLEOTIDE SEQUENCE [LARGE SCALE GENOMIC DNA]</scope>
    <source>
        <strain evidence="2 3">COM-B</strain>
    </source>
</reference>
<dbReference type="EMBL" id="LJCR01000286">
    <property type="protein sequence ID" value="KPV53321.1"/>
    <property type="molecule type" value="Genomic_DNA"/>
</dbReference>
<evidence type="ECO:0000259" key="1">
    <source>
        <dbReference type="PROSITE" id="PS51819"/>
    </source>
</evidence>
<sequence length="296" mass="32476">MPPTTRIGYVHLTVASLERQVAFYTQALGFALHWREGSEAALGTAAEVLLRLSENPAARRVQRATGMYHFAILYPSRKELARAIARLFALRYPNSPTDHGVSKTTYVDDLEGNTIELYVRSLDDAVFEVHNGQMRVRYADGRVGSGRDPLDVEALFRELDEGDALDTPLPEGTRIGHMHLYAAGLDSSMRFYAGVLGFEEGPMFSAFRMGEVGLDAQQPHVVAFNTWKGENIPPAPADALGMGYFTLVLPSAADIERLVERAQAAGIAAERSADGVVLRDPSQLMLILTDRMPALN</sequence>
<gene>
    <name evidence="2" type="ORF">SE17_10315</name>
</gene>